<evidence type="ECO:0000313" key="1">
    <source>
        <dbReference type="EMBL" id="MBW0539561.1"/>
    </source>
</evidence>
<dbReference type="AlphaFoldDB" id="A0A9Q3IDT8"/>
<protein>
    <submittedName>
        <fullName evidence="1">Uncharacterized protein</fullName>
    </submittedName>
</protein>
<comment type="caution">
    <text evidence="1">The sequence shown here is derived from an EMBL/GenBank/DDBJ whole genome shotgun (WGS) entry which is preliminary data.</text>
</comment>
<proteinExistence type="predicted"/>
<dbReference type="Proteomes" id="UP000765509">
    <property type="component" value="Unassembled WGS sequence"/>
</dbReference>
<organism evidence="1 2">
    <name type="scientific">Austropuccinia psidii MF-1</name>
    <dbReference type="NCBI Taxonomy" id="1389203"/>
    <lineage>
        <taxon>Eukaryota</taxon>
        <taxon>Fungi</taxon>
        <taxon>Dikarya</taxon>
        <taxon>Basidiomycota</taxon>
        <taxon>Pucciniomycotina</taxon>
        <taxon>Pucciniomycetes</taxon>
        <taxon>Pucciniales</taxon>
        <taxon>Sphaerophragmiaceae</taxon>
        <taxon>Austropuccinia</taxon>
    </lineage>
</organism>
<reference evidence="1" key="1">
    <citation type="submission" date="2021-03" db="EMBL/GenBank/DDBJ databases">
        <title>Draft genome sequence of rust myrtle Austropuccinia psidii MF-1, a brazilian biotype.</title>
        <authorList>
            <person name="Quecine M.C."/>
            <person name="Pachon D.M.R."/>
            <person name="Bonatelli M.L."/>
            <person name="Correr F.H."/>
            <person name="Franceschini L.M."/>
            <person name="Leite T.F."/>
            <person name="Margarido G.R.A."/>
            <person name="Almeida C.A."/>
            <person name="Ferrarezi J.A."/>
            <person name="Labate C.A."/>
        </authorList>
    </citation>
    <scope>NUCLEOTIDE SEQUENCE</scope>
    <source>
        <strain evidence="1">MF-1</strain>
    </source>
</reference>
<evidence type="ECO:0000313" key="2">
    <source>
        <dbReference type="Proteomes" id="UP000765509"/>
    </source>
</evidence>
<dbReference type="EMBL" id="AVOT02044197">
    <property type="protein sequence ID" value="MBW0539561.1"/>
    <property type="molecule type" value="Genomic_DNA"/>
</dbReference>
<name>A0A9Q3IDT8_9BASI</name>
<dbReference type="InterPro" id="IPR004242">
    <property type="entry name" value="Transposase_21"/>
</dbReference>
<dbReference type="Pfam" id="PF02992">
    <property type="entry name" value="Transposase_21"/>
    <property type="match status" value="1"/>
</dbReference>
<keyword evidence="2" id="KW-1185">Reference proteome</keyword>
<sequence>MKQKFIPKKHFIDQPFKGWLARFRQQAGIMEILHQHQQSQTSKGFPKCDIWDEFVWICFTGTGNINNLPFMSIPGALVFSIHVDWFNAHGKSTWLAIIGPLLLICLNLPQSKRLKQENVYVAGIIPGPKEPTAPQLNYLLMPLIKELKEVWKGYNFSPSSTGPSGSFMHIAILMAIANAGFISHSGSHFHNFCTIHYHQNCFTMKKRYSN</sequence>
<dbReference type="OrthoDB" id="3253623at2759"/>
<accession>A0A9Q3IDT8</accession>
<gene>
    <name evidence="1" type="ORF">O181_079276</name>
</gene>